<gene>
    <name evidence="1" type="ORF">P872_14575</name>
</gene>
<dbReference type="EMBL" id="AWXR01000005">
    <property type="protein sequence ID" value="ERM84268.1"/>
    <property type="molecule type" value="Genomic_DNA"/>
</dbReference>
<evidence type="ECO:0000313" key="2">
    <source>
        <dbReference type="Proteomes" id="UP000016843"/>
    </source>
</evidence>
<comment type="caution">
    <text evidence="1">The sequence shown here is derived from an EMBL/GenBank/DDBJ whole genome shotgun (WGS) entry which is preliminary data.</text>
</comment>
<sequence length="58" mass="6734">MPLFLGFSRRTVAFFVSTLVKHSPFYSSLKFIDRQYLITFFDITISVMCPIPNNLISL</sequence>
<protein>
    <submittedName>
        <fullName evidence="1">Uncharacterized protein</fullName>
    </submittedName>
</protein>
<evidence type="ECO:0000313" key="1">
    <source>
        <dbReference type="EMBL" id="ERM84268.1"/>
    </source>
</evidence>
<proteinExistence type="predicted"/>
<keyword evidence="2" id="KW-1185">Reference proteome</keyword>
<dbReference type="AlphaFoldDB" id="U5C2H9"/>
<reference evidence="1 2" key="1">
    <citation type="journal article" date="2013" name="Genome Announc.">
        <title>Draft Genome Sequence of the Psychrophilic and Alkaliphilic Rhodonellum psychrophilum Strain GCM71T.</title>
        <authorList>
            <person name="Hauptmann A.L."/>
            <person name="Glaring M.A."/>
            <person name="Hallin P.F."/>
            <person name="Prieme A."/>
            <person name="Stougaard P."/>
        </authorList>
    </citation>
    <scope>NUCLEOTIDE SEQUENCE [LARGE SCALE GENOMIC DNA]</scope>
    <source>
        <strain evidence="1 2">GCM71</strain>
    </source>
</reference>
<dbReference type="Proteomes" id="UP000016843">
    <property type="component" value="Unassembled WGS sequence"/>
</dbReference>
<accession>U5C2H9</accession>
<organism evidence="1 2">
    <name type="scientific">Rhodonellum psychrophilum GCM71 = DSM 17998</name>
    <dbReference type="NCBI Taxonomy" id="1123057"/>
    <lineage>
        <taxon>Bacteria</taxon>
        <taxon>Pseudomonadati</taxon>
        <taxon>Bacteroidota</taxon>
        <taxon>Cytophagia</taxon>
        <taxon>Cytophagales</taxon>
        <taxon>Cytophagaceae</taxon>
        <taxon>Rhodonellum</taxon>
    </lineage>
</organism>
<name>U5C2H9_9BACT</name>